<dbReference type="EC" id="3.4.24.-" evidence="7"/>
<comment type="cofactor">
    <cofactor evidence="6 7">
        <name>Zn(2+)</name>
        <dbReference type="ChEBI" id="CHEBI:29105"/>
    </cofactor>
    <text evidence="6 7">Binds 1 zinc ion per subunit.</text>
</comment>
<feature type="binding site" evidence="6">
    <location>
        <position position="197"/>
    </location>
    <ligand>
        <name>Zn(2+)</name>
        <dbReference type="ChEBI" id="CHEBI:29105"/>
        <note>catalytic</note>
    </ligand>
</feature>
<evidence type="ECO:0000256" key="6">
    <source>
        <dbReference type="PROSITE-ProRule" id="PRU01211"/>
    </source>
</evidence>
<feature type="domain" description="Peptidase M12A" evidence="8">
    <location>
        <begin position="99"/>
        <end position="241"/>
    </location>
</feature>
<dbReference type="PRINTS" id="PR00480">
    <property type="entry name" value="ASTACIN"/>
</dbReference>
<keyword evidence="4 6" id="KW-0862">Zinc</keyword>
<evidence type="ECO:0000313" key="9">
    <source>
        <dbReference type="Proteomes" id="UP000695000"/>
    </source>
</evidence>
<dbReference type="Proteomes" id="UP000695000">
    <property type="component" value="Unplaced"/>
</dbReference>
<organism evidence="9 10">
    <name type="scientific">Nicrophorus vespilloides</name>
    <name type="common">Boreal carrion beetle</name>
    <dbReference type="NCBI Taxonomy" id="110193"/>
    <lineage>
        <taxon>Eukaryota</taxon>
        <taxon>Metazoa</taxon>
        <taxon>Ecdysozoa</taxon>
        <taxon>Arthropoda</taxon>
        <taxon>Hexapoda</taxon>
        <taxon>Insecta</taxon>
        <taxon>Pterygota</taxon>
        <taxon>Neoptera</taxon>
        <taxon>Endopterygota</taxon>
        <taxon>Coleoptera</taxon>
        <taxon>Polyphaga</taxon>
        <taxon>Staphyliniformia</taxon>
        <taxon>Silphidae</taxon>
        <taxon>Nicrophorinae</taxon>
        <taxon>Nicrophorus</taxon>
    </lineage>
</organism>
<protein>
    <recommendedName>
        <fullName evidence="7">Metalloendopeptidase</fullName>
        <ecNumber evidence="7">3.4.24.-</ecNumber>
    </recommendedName>
</protein>
<dbReference type="Gene3D" id="3.40.390.10">
    <property type="entry name" value="Collagenase (Catalytic Domain)"/>
    <property type="match status" value="1"/>
</dbReference>
<dbReference type="SUPFAM" id="SSF55486">
    <property type="entry name" value="Metalloproteases ('zincins'), catalytic domain"/>
    <property type="match status" value="1"/>
</dbReference>
<feature type="binding site" evidence="6">
    <location>
        <position position="193"/>
    </location>
    <ligand>
        <name>Zn(2+)</name>
        <dbReference type="ChEBI" id="CHEBI:29105"/>
        <note>catalytic</note>
    </ligand>
</feature>
<gene>
    <name evidence="10" type="primary">LOC108569366</name>
</gene>
<keyword evidence="1 6" id="KW-0645">Protease</keyword>
<dbReference type="RefSeq" id="XP_017786375.1">
    <property type="nucleotide sequence ID" value="XM_017930886.1"/>
</dbReference>
<dbReference type="InterPro" id="IPR001506">
    <property type="entry name" value="Peptidase_M12A"/>
</dbReference>
<keyword evidence="2 6" id="KW-0479">Metal-binding</keyword>
<feature type="active site" evidence="6">
    <location>
        <position position="194"/>
    </location>
</feature>
<accession>A0ABM1NHS5</accession>
<dbReference type="InterPro" id="IPR024079">
    <property type="entry name" value="MetalloPept_cat_dom_sf"/>
</dbReference>
<evidence type="ECO:0000313" key="10">
    <source>
        <dbReference type="RefSeq" id="XP_017786375.1"/>
    </source>
</evidence>
<proteinExistence type="predicted"/>
<evidence type="ECO:0000256" key="5">
    <source>
        <dbReference type="ARBA" id="ARBA00023049"/>
    </source>
</evidence>
<keyword evidence="9" id="KW-1185">Reference proteome</keyword>
<evidence type="ECO:0000256" key="3">
    <source>
        <dbReference type="ARBA" id="ARBA00022801"/>
    </source>
</evidence>
<evidence type="ECO:0000256" key="2">
    <source>
        <dbReference type="ARBA" id="ARBA00022723"/>
    </source>
</evidence>
<sequence length="241" mass="27379">MKFMYQTRRFCVRPKCMPLNYSYGINRVPNRLGKYSKRSANLQKMYSKILGVAVLVLAVTAIPLPDILSDDDDMERTEMNIEETGKYFEGDIILPSGRNGLIDANTHWDNGIVPYEILGSFTTKEMNMISDAMDAYHQYTCIRFVPHIATDENYISITSDKTGCWSSVGKTGGQQKVNLETPGCVTKIGTVIHELMHAIGFTHEQNRSDRDEHVQIRFENIADGYKSKYNYAITSKLLNIL</sequence>
<evidence type="ECO:0000256" key="7">
    <source>
        <dbReference type="RuleBase" id="RU361183"/>
    </source>
</evidence>
<comment type="caution">
    <text evidence="6">Lacks conserved residue(s) required for the propagation of feature annotation.</text>
</comment>
<dbReference type="PANTHER" id="PTHR10127:SF780">
    <property type="entry name" value="METALLOENDOPEPTIDASE"/>
    <property type="match status" value="1"/>
</dbReference>
<dbReference type="GeneID" id="108569366"/>
<dbReference type="PROSITE" id="PS51864">
    <property type="entry name" value="ASTACIN"/>
    <property type="match status" value="1"/>
</dbReference>
<keyword evidence="3 6" id="KW-0378">Hydrolase</keyword>
<dbReference type="SMART" id="SM00235">
    <property type="entry name" value="ZnMc"/>
    <property type="match status" value="1"/>
</dbReference>
<dbReference type="PANTHER" id="PTHR10127">
    <property type="entry name" value="DISCOIDIN, CUB, EGF, LAMININ , AND ZINC METALLOPROTEASE DOMAIN CONTAINING"/>
    <property type="match status" value="1"/>
</dbReference>
<dbReference type="Pfam" id="PF01400">
    <property type="entry name" value="Astacin"/>
    <property type="match status" value="1"/>
</dbReference>
<feature type="binding site" evidence="6">
    <location>
        <position position="203"/>
    </location>
    <ligand>
        <name>Zn(2+)</name>
        <dbReference type="ChEBI" id="CHEBI:29105"/>
        <note>catalytic</note>
    </ligand>
</feature>
<dbReference type="InterPro" id="IPR006026">
    <property type="entry name" value="Peptidase_Metallo"/>
</dbReference>
<evidence type="ECO:0000256" key="4">
    <source>
        <dbReference type="ARBA" id="ARBA00022833"/>
    </source>
</evidence>
<evidence type="ECO:0000256" key="1">
    <source>
        <dbReference type="ARBA" id="ARBA00022670"/>
    </source>
</evidence>
<name>A0ABM1NHS5_NICVS</name>
<evidence type="ECO:0000259" key="8">
    <source>
        <dbReference type="PROSITE" id="PS51864"/>
    </source>
</evidence>
<keyword evidence="5 6" id="KW-0482">Metalloprotease</keyword>
<reference evidence="10" key="1">
    <citation type="submission" date="2025-08" db="UniProtKB">
        <authorList>
            <consortium name="RefSeq"/>
        </authorList>
    </citation>
    <scope>IDENTIFICATION</scope>
    <source>
        <tissue evidence="10">Whole Larva</tissue>
    </source>
</reference>